<protein>
    <submittedName>
        <fullName evidence="2">Uncharacterized protein</fullName>
    </submittedName>
</protein>
<dbReference type="STRING" id="1386089.N865_15720"/>
<dbReference type="Proteomes" id="UP000019489">
    <property type="component" value="Unassembled WGS sequence"/>
</dbReference>
<keyword evidence="3" id="KW-1185">Reference proteome</keyword>
<evidence type="ECO:0000313" key="2">
    <source>
        <dbReference type="EMBL" id="EWT00443.1"/>
    </source>
</evidence>
<feature type="compositionally biased region" description="Basic and acidic residues" evidence="1">
    <location>
        <begin position="43"/>
        <end position="55"/>
    </location>
</feature>
<dbReference type="eggNOG" id="ENOG50346Q4">
    <property type="taxonomic scope" value="Bacteria"/>
</dbReference>
<feature type="compositionally biased region" description="Basic and acidic residues" evidence="1">
    <location>
        <begin position="82"/>
        <end position="117"/>
    </location>
</feature>
<accession>W9G6K5</accession>
<feature type="compositionally biased region" description="Acidic residues" evidence="1">
    <location>
        <begin position="186"/>
        <end position="199"/>
    </location>
</feature>
<evidence type="ECO:0000256" key="1">
    <source>
        <dbReference type="SAM" id="MobiDB-lite"/>
    </source>
</evidence>
<sequence length="442" mass="46776">MWLALAVVVIALIAWLWSSTRRRQEADQRAQAAALRAQVEERLTTVQDQEDRASVTERIAADAQAEAEAQAAEVRRAAAAAAEREAEARRLAEQAEANRAEARAVREEHERLAREADLLDPDVATDSDGYRVDDTGHRLDGSDRARPGAEPDVESEAAPVGTKRVAEQPGTSSQVDADSSVAPTEASDEEAVPMEDVTDDTARQTGPGETEETPEEPATEERATEERADYRFSSGDEQDEAVVTIPALEDRDEVVVGGGTPADDPGDQRGQPWSTSPGAPGPDPKDEEPGAGYGEDAALGARVDPETDVEVGDPTANPGPVEHSDDAPLLDDSAGTDEGDRDEGDREGSSAHNASGDAEAGDGTTGGRRVSEFDEVVDGGYGIGSAAPIADGAQPLGHAVKARRDGMTYVLPEAPGYDDVEPDLWFYNEESARRAGFTPEGE</sequence>
<dbReference type="PATRIC" id="fig|1386089.3.peg.3339"/>
<dbReference type="EMBL" id="AWSA01000043">
    <property type="protein sequence ID" value="EWT00443.1"/>
    <property type="molecule type" value="Genomic_DNA"/>
</dbReference>
<proteinExistence type="predicted"/>
<feature type="compositionally biased region" description="Basic and acidic residues" evidence="1">
    <location>
        <begin position="128"/>
        <end position="149"/>
    </location>
</feature>
<evidence type="ECO:0000313" key="3">
    <source>
        <dbReference type="Proteomes" id="UP000019489"/>
    </source>
</evidence>
<organism evidence="2 3">
    <name type="scientific">Intrasporangium oryzae NRRL B-24470</name>
    <dbReference type="NCBI Taxonomy" id="1386089"/>
    <lineage>
        <taxon>Bacteria</taxon>
        <taxon>Bacillati</taxon>
        <taxon>Actinomycetota</taxon>
        <taxon>Actinomycetes</taxon>
        <taxon>Micrococcales</taxon>
        <taxon>Intrasporangiaceae</taxon>
        <taxon>Intrasporangium</taxon>
    </lineage>
</organism>
<comment type="caution">
    <text evidence="2">The sequence shown here is derived from an EMBL/GenBank/DDBJ whole genome shotgun (WGS) entry which is preliminary data.</text>
</comment>
<dbReference type="AlphaFoldDB" id="W9G6K5"/>
<reference evidence="2 3" key="1">
    <citation type="submission" date="2013-08" db="EMBL/GenBank/DDBJ databases">
        <title>Intrasporangium oryzae NRRL B-24470.</title>
        <authorList>
            <person name="Liu H."/>
            <person name="Wang G."/>
        </authorList>
    </citation>
    <scope>NUCLEOTIDE SEQUENCE [LARGE SCALE GENOMIC DNA]</scope>
    <source>
        <strain evidence="2 3">NRRL B-24470</strain>
    </source>
</reference>
<feature type="region of interest" description="Disordered" evidence="1">
    <location>
        <begin position="43"/>
        <end position="373"/>
    </location>
</feature>
<gene>
    <name evidence="2" type="ORF">N865_15720</name>
</gene>
<name>W9G6K5_9MICO</name>
<feature type="compositionally biased region" description="Acidic residues" evidence="1">
    <location>
        <begin position="209"/>
        <end position="218"/>
    </location>
</feature>
<feature type="compositionally biased region" description="Low complexity" evidence="1">
    <location>
        <begin position="57"/>
        <end position="81"/>
    </location>
</feature>
<feature type="compositionally biased region" description="Basic and acidic residues" evidence="1">
    <location>
        <begin position="219"/>
        <end position="230"/>
    </location>
</feature>